<dbReference type="GO" id="GO:0007005">
    <property type="term" value="P:mitochondrion organization"/>
    <property type="evidence" value="ECO:0007669"/>
    <property type="project" value="TreeGrafter"/>
</dbReference>
<dbReference type="PANTHER" id="PTHR47934">
    <property type="entry name" value="PENTATRICOPEPTIDE REPEAT-CONTAINING PROTEIN PET309, MITOCHONDRIAL"/>
    <property type="match status" value="1"/>
</dbReference>
<reference evidence="4" key="1">
    <citation type="submission" date="2022-02" db="EMBL/GenBank/DDBJ databases">
        <authorList>
            <person name="Henning P.M."/>
            <person name="McCubbin A.G."/>
            <person name="Shore J.S."/>
        </authorList>
    </citation>
    <scope>NUCLEOTIDE SEQUENCE</scope>
    <source>
        <strain evidence="4">F60SS</strain>
        <tissue evidence="4">Leaves</tissue>
    </source>
</reference>
<proteinExistence type="inferred from homology"/>
<organism evidence="4 5">
    <name type="scientific">Turnera subulata</name>
    <dbReference type="NCBI Taxonomy" id="218843"/>
    <lineage>
        <taxon>Eukaryota</taxon>
        <taxon>Viridiplantae</taxon>
        <taxon>Streptophyta</taxon>
        <taxon>Embryophyta</taxon>
        <taxon>Tracheophyta</taxon>
        <taxon>Spermatophyta</taxon>
        <taxon>Magnoliopsida</taxon>
        <taxon>eudicotyledons</taxon>
        <taxon>Gunneridae</taxon>
        <taxon>Pentapetalae</taxon>
        <taxon>rosids</taxon>
        <taxon>fabids</taxon>
        <taxon>Malpighiales</taxon>
        <taxon>Passifloraceae</taxon>
        <taxon>Turnera</taxon>
    </lineage>
</organism>
<keyword evidence="2" id="KW-0677">Repeat</keyword>
<comment type="similarity">
    <text evidence="1">Belongs to the PPR family. P subfamily.</text>
</comment>
<dbReference type="PANTHER" id="PTHR47934:SF6">
    <property type="entry name" value="MITOCHONDRIAL GROUP I INTRON SPLICING FACTOR CCM1-RELATED"/>
    <property type="match status" value="1"/>
</dbReference>
<evidence type="ECO:0000313" key="4">
    <source>
        <dbReference type="EMBL" id="KAJ4824640.1"/>
    </source>
</evidence>
<dbReference type="NCBIfam" id="TIGR00756">
    <property type="entry name" value="PPR"/>
    <property type="match status" value="2"/>
</dbReference>
<dbReference type="InterPro" id="IPR002885">
    <property type="entry name" value="PPR_rpt"/>
</dbReference>
<reference evidence="4" key="2">
    <citation type="journal article" date="2023" name="Plants (Basel)">
        <title>Annotation of the Turnera subulata (Passifloraceae) Draft Genome Reveals the S-Locus Evolved after the Divergence of Turneroideae from Passifloroideae in a Stepwise Manner.</title>
        <authorList>
            <person name="Henning P.M."/>
            <person name="Roalson E.H."/>
            <person name="Mir W."/>
            <person name="McCubbin A.G."/>
            <person name="Shore J.S."/>
        </authorList>
    </citation>
    <scope>NUCLEOTIDE SEQUENCE</scope>
    <source>
        <strain evidence="4">F60SS</strain>
    </source>
</reference>
<evidence type="ECO:0000256" key="2">
    <source>
        <dbReference type="ARBA" id="ARBA00022737"/>
    </source>
</evidence>
<accession>A0A9Q0J1W3</accession>
<dbReference type="GO" id="GO:0006396">
    <property type="term" value="P:RNA processing"/>
    <property type="evidence" value="ECO:0007669"/>
    <property type="project" value="TreeGrafter"/>
</dbReference>
<evidence type="ECO:0000256" key="1">
    <source>
        <dbReference type="ARBA" id="ARBA00007626"/>
    </source>
</evidence>
<dbReference type="PROSITE" id="PS51375">
    <property type="entry name" value="PPR"/>
    <property type="match status" value="1"/>
</dbReference>
<evidence type="ECO:0008006" key="6">
    <source>
        <dbReference type="Google" id="ProtNLM"/>
    </source>
</evidence>
<gene>
    <name evidence="4" type="ORF">Tsubulata_045337</name>
</gene>
<evidence type="ECO:0000313" key="5">
    <source>
        <dbReference type="Proteomes" id="UP001141552"/>
    </source>
</evidence>
<keyword evidence="5" id="KW-1185">Reference proteome</keyword>
<evidence type="ECO:0000256" key="3">
    <source>
        <dbReference type="PROSITE-ProRule" id="PRU00708"/>
    </source>
</evidence>
<dbReference type="GO" id="GO:0003729">
    <property type="term" value="F:mRNA binding"/>
    <property type="evidence" value="ECO:0007669"/>
    <property type="project" value="TreeGrafter"/>
</dbReference>
<dbReference type="GO" id="GO:0005739">
    <property type="term" value="C:mitochondrion"/>
    <property type="evidence" value="ECO:0007669"/>
    <property type="project" value="TreeGrafter"/>
</dbReference>
<dbReference type="InterPro" id="IPR051114">
    <property type="entry name" value="Mito_RNA_Proc_CCM1"/>
</dbReference>
<protein>
    <recommendedName>
        <fullName evidence="6">Pentacotripeptide-repeat region of PRORP domain-containing protein</fullName>
    </recommendedName>
</protein>
<name>A0A9Q0J1W3_9ROSI</name>
<dbReference type="InterPro" id="IPR011990">
    <property type="entry name" value="TPR-like_helical_dom_sf"/>
</dbReference>
<dbReference type="Gene3D" id="1.25.40.10">
    <property type="entry name" value="Tetratricopeptide repeat domain"/>
    <property type="match status" value="1"/>
</dbReference>
<dbReference type="OrthoDB" id="185373at2759"/>
<dbReference type="Proteomes" id="UP001141552">
    <property type="component" value="Unassembled WGS sequence"/>
</dbReference>
<feature type="repeat" description="PPR" evidence="3">
    <location>
        <begin position="84"/>
        <end position="118"/>
    </location>
</feature>
<dbReference type="Pfam" id="PF12854">
    <property type="entry name" value="PPR_1"/>
    <property type="match status" value="1"/>
</dbReference>
<dbReference type="AlphaFoldDB" id="A0A9Q0J1W3"/>
<dbReference type="EMBL" id="JAKUCV010007131">
    <property type="protein sequence ID" value="KAJ4824640.1"/>
    <property type="molecule type" value="Genomic_DNA"/>
</dbReference>
<sequence>MRESQECGIKRAIFWLVFAAYSKADLPGYAIRAFGRMAEFGLKPGVDDLDMLLYTLWGWGDVGAELGEARRMFDEMRERGCAVDVLAYNSLLEAMCEGGGVEEAYKVFREMGSSRMPGVIRAYSGFRVLDKMRRYDLVPSVFIYNWVINSWGR</sequence>
<comment type="caution">
    <text evidence="4">The sequence shown here is derived from an EMBL/GenBank/DDBJ whole genome shotgun (WGS) entry which is preliminary data.</text>
</comment>